<gene>
    <name evidence="2" type="ORF">KUTeg_013873</name>
</gene>
<dbReference type="InterPro" id="IPR018974">
    <property type="entry name" value="Tex-like_N"/>
</dbReference>
<accession>A0ABQ9EVC1</accession>
<dbReference type="SUPFAM" id="SSF47781">
    <property type="entry name" value="RuvA domain 2-like"/>
    <property type="match status" value="1"/>
</dbReference>
<organism evidence="2 3">
    <name type="scientific">Tegillarca granosa</name>
    <name type="common">Malaysian cockle</name>
    <name type="synonym">Anadara granosa</name>
    <dbReference type="NCBI Taxonomy" id="220873"/>
    <lineage>
        <taxon>Eukaryota</taxon>
        <taxon>Metazoa</taxon>
        <taxon>Spiralia</taxon>
        <taxon>Lophotrochozoa</taxon>
        <taxon>Mollusca</taxon>
        <taxon>Bivalvia</taxon>
        <taxon>Autobranchia</taxon>
        <taxon>Pteriomorphia</taxon>
        <taxon>Arcoida</taxon>
        <taxon>Arcoidea</taxon>
        <taxon>Arcidae</taxon>
        <taxon>Tegillarca</taxon>
    </lineage>
</organism>
<dbReference type="PANTHER" id="PTHR10724:SF10">
    <property type="entry name" value="S1 RNA-BINDING DOMAIN-CONTAINING PROTEIN 1"/>
    <property type="match status" value="1"/>
</dbReference>
<dbReference type="SUPFAM" id="SSF158832">
    <property type="entry name" value="Tex N-terminal region-like"/>
    <property type="match status" value="1"/>
</dbReference>
<protein>
    <recommendedName>
        <fullName evidence="1">Tex-like protein N-terminal domain-containing protein</fullName>
    </recommendedName>
</protein>
<dbReference type="EMBL" id="JARBDR010000657">
    <property type="protein sequence ID" value="KAJ8308999.1"/>
    <property type="molecule type" value="Genomic_DNA"/>
</dbReference>
<dbReference type="Gene3D" id="1.10.10.650">
    <property type="entry name" value="RuvA domain 2-like"/>
    <property type="match status" value="1"/>
</dbReference>
<comment type="caution">
    <text evidence="2">The sequence shown here is derived from an EMBL/GenBank/DDBJ whole genome shotgun (WGS) entry which is preliminary data.</text>
</comment>
<name>A0ABQ9EVC1_TEGGR</name>
<keyword evidence="3" id="KW-1185">Reference proteome</keyword>
<evidence type="ECO:0000313" key="2">
    <source>
        <dbReference type="EMBL" id="KAJ8308999.1"/>
    </source>
</evidence>
<dbReference type="InterPro" id="IPR010994">
    <property type="entry name" value="RuvA_2-like"/>
</dbReference>
<dbReference type="Gene3D" id="1.10.150.310">
    <property type="entry name" value="Tex RuvX-like domain-like"/>
    <property type="match status" value="1"/>
</dbReference>
<proteinExistence type="predicted"/>
<reference evidence="2 3" key="1">
    <citation type="submission" date="2022-12" db="EMBL/GenBank/DDBJ databases">
        <title>Chromosome-level genome of Tegillarca granosa.</title>
        <authorList>
            <person name="Kim J."/>
        </authorList>
    </citation>
    <scope>NUCLEOTIDE SEQUENCE [LARGE SCALE GENOMIC DNA]</scope>
    <source>
        <strain evidence="2">Teg-2019</strain>
        <tissue evidence="2">Adductor muscle</tissue>
    </source>
</reference>
<dbReference type="InterPro" id="IPR050437">
    <property type="entry name" value="Ribos_protein_bS1-like"/>
</dbReference>
<dbReference type="Proteomes" id="UP001217089">
    <property type="component" value="Unassembled WGS sequence"/>
</dbReference>
<dbReference type="SUPFAM" id="SSF53098">
    <property type="entry name" value="Ribonuclease H-like"/>
    <property type="match status" value="1"/>
</dbReference>
<dbReference type="InterPro" id="IPR012337">
    <property type="entry name" value="RNaseH-like_sf"/>
</dbReference>
<sequence length="172" mass="19571">MAAEKEDSVNWKIESVISEQLEIEEWISRNVVHLLDQGNTIPFIARYRKEQTGGLEVDKIRDINESGVSIYSCTDVAKKDMPNLDPSLRGAVSIARRLLDPMAEFVKVEPKHLGVGQYQHDMPENQRIAGLNETRAKKIVEYRQTNGLFINRKQLRLIKGIGDKSFEQCAGF</sequence>
<evidence type="ECO:0000313" key="3">
    <source>
        <dbReference type="Proteomes" id="UP001217089"/>
    </source>
</evidence>
<evidence type="ECO:0000259" key="1">
    <source>
        <dbReference type="Pfam" id="PF09371"/>
    </source>
</evidence>
<dbReference type="Pfam" id="PF09371">
    <property type="entry name" value="Tex_N"/>
    <property type="match status" value="1"/>
</dbReference>
<dbReference type="InterPro" id="IPR023319">
    <property type="entry name" value="Tex-like_HTH_dom_sf"/>
</dbReference>
<feature type="non-terminal residue" evidence="2">
    <location>
        <position position="172"/>
    </location>
</feature>
<feature type="domain" description="Tex-like protein N-terminal" evidence="1">
    <location>
        <begin position="11"/>
        <end position="66"/>
    </location>
</feature>
<dbReference type="PANTHER" id="PTHR10724">
    <property type="entry name" value="30S RIBOSOMAL PROTEIN S1"/>
    <property type="match status" value="1"/>
</dbReference>
<dbReference type="Pfam" id="PF12836">
    <property type="entry name" value="HHH_3"/>
    <property type="match status" value="1"/>
</dbReference>